<keyword evidence="6 9" id="KW-1133">Transmembrane helix</keyword>
<feature type="region of interest" description="Disordered" evidence="8">
    <location>
        <begin position="1"/>
        <end position="22"/>
    </location>
</feature>
<name>A0ABN1XVV0_9PSEU</name>
<feature type="transmembrane region" description="Helical" evidence="9">
    <location>
        <begin position="397"/>
        <end position="416"/>
    </location>
</feature>
<dbReference type="PANTHER" id="PTHR33908:SF3">
    <property type="entry name" value="UNDECAPRENYL PHOSPHATE-ALPHA-4-AMINO-4-DEOXY-L-ARABINOSE ARABINOSYL TRANSFERASE"/>
    <property type="match status" value="1"/>
</dbReference>
<keyword evidence="4" id="KW-0808">Transferase</keyword>
<comment type="caution">
    <text evidence="12">The sequence shown here is derived from an EMBL/GenBank/DDBJ whole genome shotgun (WGS) entry which is preliminary data.</text>
</comment>
<feature type="compositionally biased region" description="Gly residues" evidence="8">
    <location>
        <begin position="491"/>
        <end position="507"/>
    </location>
</feature>
<feature type="compositionally biased region" description="Gly residues" evidence="8">
    <location>
        <begin position="522"/>
        <end position="600"/>
    </location>
</feature>
<feature type="transmembrane region" description="Helical" evidence="9">
    <location>
        <begin position="422"/>
        <end position="440"/>
    </location>
</feature>
<feature type="domain" description="Glycosyltransferase RgtA/B/C/D-like" evidence="10">
    <location>
        <begin position="82"/>
        <end position="235"/>
    </location>
</feature>
<evidence type="ECO:0008006" key="14">
    <source>
        <dbReference type="Google" id="ProtNLM"/>
    </source>
</evidence>
<feature type="transmembrane region" description="Helical" evidence="9">
    <location>
        <begin position="106"/>
        <end position="124"/>
    </location>
</feature>
<gene>
    <name evidence="12" type="ORF">GCM10009613_34120</name>
</gene>
<keyword evidence="13" id="KW-1185">Reference proteome</keyword>
<keyword evidence="7 9" id="KW-0472">Membrane</keyword>
<comment type="subcellular location">
    <subcellularLocation>
        <location evidence="1">Cell membrane</location>
        <topology evidence="1">Multi-pass membrane protein</topology>
    </subcellularLocation>
</comment>
<feature type="transmembrane region" description="Helical" evidence="9">
    <location>
        <begin position="157"/>
        <end position="174"/>
    </location>
</feature>
<dbReference type="Proteomes" id="UP001501414">
    <property type="component" value="Unassembled WGS sequence"/>
</dbReference>
<evidence type="ECO:0000259" key="10">
    <source>
        <dbReference type="Pfam" id="PF13231"/>
    </source>
</evidence>
<evidence type="ECO:0000313" key="13">
    <source>
        <dbReference type="Proteomes" id="UP001501414"/>
    </source>
</evidence>
<dbReference type="Pfam" id="PF13231">
    <property type="entry name" value="PMT_2"/>
    <property type="match status" value="1"/>
</dbReference>
<feature type="transmembrane region" description="Helical" evidence="9">
    <location>
        <begin position="339"/>
        <end position="359"/>
    </location>
</feature>
<dbReference type="Pfam" id="PF24878">
    <property type="entry name" value="YkcB_C"/>
    <property type="match status" value="1"/>
</dbReference>
<keyword evidence="3" id="KW-0328">Glycosyltransferase</keyword>
<feature type="transmembrane region" description="Helical" evidence="9">
    <location>
        <begin position="27"/>
        <end position="45"/>
    </location>
</feature>
<feature type="compositionally biased region" description="Basic and acidic residues" evidence="8">
    <location>
        <begin position="508"/>
        <end position="521"/>
    </location>
</feature>
<dbReference type="RefSeq" id="WP_344023546.1">
    <property type="nucleotide sequence ID" value="NZ_BAAAJK010000014.1"/>
</dbReference>
<evidence type="ECO:0000256" key="9">
    <source>
        <dbReference type="SAM" id="Phobius"/>
    </source>
</evidence>
<keyword evidence="5 9" id="KW-0812">Transmembrane</keyword>
<evidence type="ECO:0000256" key="3">
    <source>
        <dbReference type="ARBA" id="ARBA00022676"/>
    </source>
</evidence>
<dbReference type="InterPro" id="IPR050297">
    <property type="entry name" value="LipidA_mod_glycosyltrf_83"/>
</dbReference>
<dbReference type="PANTHER" id="PTHR33908">
    <property type="entry name" value="MANNOSYLTRANSFERASE YKCB-RELATED"/>
    <property type="match status" value="1"/>
</dbReference>
<accession>A0ABN1XVV0</accession>
<feature type="transmembrane region" description="Helical" evidence="9">
    <location>
        <begin position="452"/>
        <end position="471"/>
    </location>
</feature>
<sequence length="719" mass="71633">MTTTLDRDPATAADPEPPPRRRRREPFALIALLVGTGLLYLWNLGASGYANSFYAAAVQAGANDWTAFLFGSLDPSNGITVDKPPASLWPMEIAARLFGFGPWSLLVPQALMGVAAVGLLYAAVRRVSGHGAGLLAGALLALTPVAALMFRFDNPDALLTLLLVAAAYLVVRGVDDGRTRWIVAAGLVIGFAFLTKSLQAFLVLPGLALAYLWAAPGGWWRRSWQLAAGAAGIVAGAGWWLLTVALWPVDARPWIGGSGDNTPLGLAFGYNGLSRIVGGAGGGPGGGGGGSFGGEPGLLRMFGAAFGTQVSWLLPAALLLLVAALVARGRAPRTDPVRASLLLWGGWTLVTVLVFSLMGGIVHPYYAVALAPGIAALVAIGGRTLLGPGAPRWSRAVLAAATAVTAVWAFVMLGWSPEFLPWLRWVVLVAGLLAAAALLLPSRLVRPGRVLAVVLGVAVLAGVAAPAAYAVQTAATTHTGSTPSAGPEVAGAGGGPGGMPGGGGMRGDGTRGDGTRDDGMRGDGGLPDGTGGMPGGSGGMPGGSGGMPGGSGSGTGPDGSGQGAAAGPDGSGQGGSGPDSSGSGSGSGSGPDGGTRGAGPGETATGAELTELLRTAGDARWAAATIGSQRAASMMLAAGGDTAVLAIGGWSGSDEYPTLEQFQQYVEHGEIRWFVDGGDGGGSGGERGTGAAIAAWVAEHYAATTVGDSVVYDLSAPVR</sequence>
<organism evidence="12 13">
    <name type="scientific">Pseudonocardia kongjuensis</name>
    <dbReference type="NCBI Taxonomy" id="102227"/>
    <lineage>
        <taxon>Bacteria</taxon>
        <taxon>Bacillati</taxon>
        <taxon>Actinomycetota</taxon>
        <taxon>Actinomycetes</taxon>
        <taxon>Pseudonocardiales</taxon>
        <taxon>Pseudonocardiaceae</taxon>
        <taxon>Pseudonocardia</taxon>
    </lineage>
</organism>
<reference evidence="12 13" key="1">
    <citation type="journal article" date="2019" name="Int. J. Syst. Evol. Microbiol.">
        <title>The Global Catalogue of Microorganisms (GCM) 10K type strain sequencing project: providing services to taxonomists for standard genome sequencing and annotation.</title>
        <authorList>
            <consortium name="The Broad Institute Genomics Platform"/>
            <consortium name="The Broad Institute Genome Sequencing Center for Infectious Disease"/>
            <person name="Wu L."/>
            <person name="Ma J."/>
        </authorList>
    </citation>
    <scope>NUCLEOTIDE SEQUENCE [LARGE SCALE GENOMIC DNA]</scope>
    <source>
        <strain evidence="12 13">JCM 11896</strain>
    </source>
</reference>
<feature type="domain" description="Putative mannosyltransferase YkcA/B-like C-terminal" evidence="11">
    <location>
        <begin position="612"/>
        <end position="700"/>
    </location>
</feature>
<feature type="transmembrane region" description="Helical" evidence="9">
    <location>
        <begin position="181"/>
        <end position="214"/>
    </location>
</feature>
<evidence type="ECO:0000256" key="8">
    <source>
        <dbReference type="SAM" id="MobiDB-lite"/>
    </source>
</evidence>
<evidence type="ECO:0000256" key="4">
    <source>
        <dbReference type="ARBA" id="ARBA00022679"/>
    </source>
</evidence>
<keyword evidence="2" id="KW-1003">Cell membrane</keyword>
<evidence type="ECO:0000259" key="11">
    <source>
        <dbReference type="Pfam" id="PF24878"/>
    </source>
</evidence>
<feature type="transmembrane region" description="Helical" evidence="9">
    <location>
        <begin position="226"/>
        <end position="249"/>
    </location>
</feature>
<evidence type="ECO:0000313" key="12">
    <source>
        <dbReference type="EMBL" id="GAA1391505.1"/>
    </source>
</evidence>
<evidence type="ECO:0000256" key="7">
    <source>
        <dbReference type="ARBA" id="ARBA00023136"/>
    </source>
</evidence>
<evidence type="ECO:0000256" key="6">
    <source>
        <dbReference type="ARBA" id="ARBA00022989"/>
    </source>
</evidence>
<proteinExistence type="predicted"/>
<feature type="transmembrane region" description="Helical" evidence="9">
    <location>
        <begin position="365"/>
        <end position="385"/>
    </location>
</feature>
<feature type="transmembrane region" description="Helical" evidence="9">
    <location>
        <begin position="301"/>
        <end position="327"/>
    </location>
</feature>
<dbReference type="InterPro" id="IPR038731">
    <property type="entry name" value="RgtA/B/C-like"/>
</dbReference>
<feature type="transmembrane region" description="Helical" evidence="9">
    <location>
        <begin position="131"/>
        <end position="151"/>
    </location>
</feature>
<feature type="region of interest" description="Disordered" evidence="8">
    <location>
        <begin position="477"/>
        <end position="603"/>
    </location>
</feature>
<dbReference type="EMBL" id="BAAAJK010000014">
    <property type="protein sequence ID" value="GAA1391505.1"/>
    <property type="molecule type" value="Genomic_DNA"/>
</dbReference>
<dbReference type="InterPro" id="IPR056785">
    <property type="entry name" value="YkcA/B-like_C"/>
</dbReference>
<evidence type="ECO:0000256" key="1">
    <source>
        <dbReference type="ARBA" id="ARBA00004651"/>
    </source>
</evidence>
<protein>
    <recommendedName>
        <fullName evidence="14">4-amino-4-deoxy-L-arabinose transferase-like glycosyltransferase</fullName>
    </recommendedName>
</protein>
<evidence type="ECO:0000256" key="5">
    <source>
        <dbReference type="ARBA" id="ARBA00022692"/>
    </source>
</evidence>
<evidence type="ECO:0000256" key="2">
    <source>
        <dbReference type="ARBA" id="ARBA00022475"/>
    </source>
</evidence>